<feature type="non-terminal residue" evidence="1">
    <location>
        <position position="372"/>
    </location>
</feature>
<evidence type="ECO:0000313" key="2">
    <source>
        <dbReference type="Proteomes" id="UP000234323"/>
    </source>
</evidence>
<keyword evidence="2" id="KW-1185">Reference proteome</keyword>
<accession>A0A2I1H8E0</accession>
<gene>
    <name evidence="1" type="ORF">RhiirA4_474370</name>
</gene>
<comment type="caution">
    <text evidence="1">The sequence shown here is derived from an EMBL/GenBank/DDBJ whole genome shotgun (WGS) entry which is preliminary data.</text>
</comment>
<dbReference type="Proteomes" id="UP000234323">
    <property type="component" value="Unassembled WGS sequence"/>
</dbReference>
<name>A0A2I1H8E0_9GLOM</name>
<proteinExistence type="predicted"/>
<dbReference type="VEuPathDB" id="FungiDB:RhiirFUN_010518"/>
<sequence length="372" mass="42168">MPFYNLSKAELKSHQRKHRRGKTINQKEVYCIQCYPTDSIPADNIPDGFEKFWLWISIQYIAKQYTGATVAAFKVLKTEFFITTQLNTLVELSFYLHKLFELTNGFKSLPTDTQVTNAYQIFHNTPINNNANMNEGQMRDFMKLIWGADATTPANPRNVGDLLENTLNNNTTAITNALQNNLNALNALTTANQNRTTSKGIILPHHPRLYVYANGWPDNRKIALAAGFLKEAARDWYEEDRGNINQWHVNNNANNFDTRLINYFATTARRNQWTRELQNIKQGENESVENYSRLGQVVIGDTDNLEATITRAKLVELGVNTTLLTTTPITANTAEPISATTTTVKPTPQIDKMKALTKQMQQLALNYANLSS</sequence>
<reference evidence="1 2" key="1">
    <citation type="submission" date="2015-10" db="EMBL/GenBank/DDBJ databases">
        <title>Genome analyses suggest a sexual origin of heterokaryosis in a supposedly ancient asexual fungus.</title>
        <authorList>
            <person name="Ropars J."/>
            <person name="Sedzielewska K."/>
            <person name="Noel J."/>
            <person name="Charron P."/>
            <person name="Farinelli L."/>
            <person name="Marton T."/>
            <person name="Kruger M."/>
            <person name="Pelin A."/>
            <person name="Brachmann A."/>
            <person name="Corradi N."/>
        </authorList>
    </citation>
    <scope>NUCLEOTIDE SEQUENCE [LARGE SCALE GENOMIC DNA]</scope>
    <source>
        <strain evidence="1 2">A4</strain>
    </source>
</reference>
<evidence type="ECO:0000313" key="1">
    <source>
        <dbReference type="EMBL" id="PKY55114.1"/>
    </source>
</evidence>
<dbReference type="AlphaFoldDB" id="A0A2I1H8E0"/>
<protein>
    <submittedName>
        <fullName evidence="1">Uncharacterized protein</fullName>
    </submittedName>
</protein>
<dbReference type="VEuPathDB" id="FungiDB:RhiirA1_405906"/>
<dbReference type="EMBL" id="LLXI01001779">
    <property type="protein sequence ID" value="PKY55114.1"/>
    <property type="molecule type" value="Genomic_DNA"/>
</dbReference>
<organism evidence="1 2">
    <name type="scientific">Rhizophagus irregularis</name>
    <dbReference type="NCBI Taxonomy" id="588596"/>
    <lineage>
        <taxon>Eukaryota</taxon>
        <taxon>Fungi</taxon>
        <taxon>Fungi incertae sedis</taxon>
        <taxon>Mucoromycota</taxon>
        <taxon>Glomeromycotina</taxon>
        <taxon>Glomeromycetes</taxon>
        <taxon>Glomerales</taxon>
        <taxon>Glomeraceae</taxon>
        <taxon>Rhizophagus</taxon>
    </lineage>
</organism>